<evidence type="ECO:0000256" key="1">
    <source>
        <dbReference type="SAM" id="MobiDB-lite"/>
    </source>
</evidence>
<reference evidence="2 3" key="1">
    <citation type="journal article" date="2013" name="Mar. Genomics">
        <title>Expression of sulfatases in Rhodopirellula baltica and the diversity of sulfatases in the genus Rhodopirellula.</title>
        <authorList>
            <person name="Wegner C.E."/>
            <person name="Richter-Heitmann T."/>
            <person name="Klindworth A."/>
            <person name="Klockow C."/>
            <person name="Richter M."/>
            <person name="Achstetter T."/>
            <person name="Glockner F.O."/>
            <person name="Harder J."/>
        </authorList>
    </citation>
    <scope>NUCLEOTIDE SEQUENCE [LARGE SCALE GENOMIC DNA]</scope>
    <source>
        <strain evidence="2 3">SM41</strain>
    </source>
</reference>
<protein>
    <submittedName>
        <fullName evidence="2">Uncharacterized protein</fullName>
    </submittedName>
</protein>
<proteinExistence type="predicted"/>
<feature type="compositionally biased region" description="Low complexity" evidence="1">
    <location>
        <begin position="180"/>
        <end position="194"/>
    </location>
</feature>
<evidence type="ECO:0000313" key="2">
    <source>
        <dbReference type="EMBL" id="EMI57326.1"/>
    </source>
</evidence>
<dbReference type="OrthoDB" id="262767at2"/>
<organism evidence="2 3">
    <name type="scientific">Rhodopirellula sallentina SM41</name>
    <dbReference type="NCBI Taxonomy" id="1263870"/>
    <lineage>
        <taxon>Bacteria</taxon>
        <taxon>Pseudomonadati</taxon>
        <taxon>Planctomycetota</taxon>
        <taxon>Planctomycetia</taxon>
        <taxon>Pirellulales</taxon>
        <taxon>Pirellulaceae</taxon>
        <taxon>Rhodopirellula</taxon>
    </lineage>
</organism>
<evidence type="ECO:0000313" key="3">
    <source>
        <dbReference type="Proteomes" id="UP000011885"/>
    </source>
</evidence>
<dbReference type="RefSeq" id="WP_008675366.1">
    <property type="nucleotide sequence ID" value="NZ_ANOH01000095.1"/>
</dbReference>
<dbReference type="EMBL" id="ANOH01000095">
    <property type="protein sequence ID" value="EMI57326.1"/>
    <property type="molecule type" value="Genomic_DNA"/>
</dbReference>
<keyword evidence="3" id="KW-1185">Reference proteome</keyword>
<accession>M5UHL1</accession>
<sequence>MWPLTNGLRCLTGPEASLFRGGVGMMIDQIVMELNSTSEESAPPFVEDEPSSDFGFRPPRWYSMWEPQQRVWLLERVTTSLLAARVAPPQSAIYEATVEAVYVEIADLIAMEITTGAPIQRGSWRGSLLDAYVQRCPEDSLLGALQFEATTMDPCLPPSLTRQWNEAQSEEEAADANQTSEANASDLESSSSPSDRNEDSLGRKTRNSANDSREEEPDWMAWWTSVIERLVDATYGPRLHHEAERYRDGDPEMLQRFLQLKGVNDKFMQRIPPLRSRGQTQAAIDRIQKMVFPDE</sequence>
<dbReference type="PATRIC" id="fig|1263870.3.peg.1260"/>
<comment type="caution">
    <text evidence="2">The sequence shown here is derived from an EMBL/GenBank/DDBJ whole genome shotgun (WGS) entry which is preliminary data.</text>
</comment>
<dbReference type="AlphaFoldDB" id="M5UHL1"/>
<feature type="region of interest" description="Disordered" evidence="1">
    <location>
        <begin position="158"/>
        <end position="215"/>
    </location>
</feature>
<dbReference type="Proteomes" id="UP000011885">
    <property type="component" value="Unassembled WGS sequence"/>
</dbReference>
<gene>
    <name evidence="2" type="ORF">RSSM_01167</name>
</gene>
<name>M5UHL1_9BACT</name>